<protein>
    <submittedName>
        <fullName evidence="1">Uncharacterized protein</fullName>
    </submittedName>
</protein>
<accession>A0ABV0F396</accession>
<sequence length="75" mass="8525">MKCAMCGRTPDQIPEYINLAKESDYQSADAAVRYEEGTYHPAYDKFICTDCYVKAGQPLMADVYELYVRQKGSVN</sequence>
<keyword evidence="2" id="KW-1185">Reference proteome</keyword>
<gene>
    <name evidence="1" type="ORF">BAU18_002152</name>
</gene>
<evidence type="ECO:0000313" key="1">
    <source>
        <dbReference type="EMBL" id="MEO1782540.1"/>
    </source>
</evidence>
<reference evidence="2" key="1">
    <citation type="submission" date="2016-06" db="EMBL/GenBank/DDBJ databases">
        <title>Four novel species of enterococci isolated from chicken manure.</title>
        <authorList>
            <person name="Van Tyne D."/>
        </authorList>
    </citation>
    <scope>NUCLEOTIDE SEQUENCE [LARGE SCALE GENOMIC DNA]</scope>
    <source>
        <strain evidence="2">JM9A</strain>
    </source>
</reference>
<name>A0ABV0F396_9ENTE</name>
<evidence type="ECO:0000313" key="2">
    <source>
        <dbReference type="Proteomes" id="UP001429357"/>
    </source>
</evidence>
<dbReference type="RefSeq" id="WP_161870047.1">
    <property type="nucleotide sequence ID" value="NZ_MAEI02000001.1"/>
</dbReference>
<dbReference type="Proteomes" id="UP001429357">
    <property type="component" value="Unassembled WGS sequence"/>
</dbReference>
<proteinExistence type="predicted"/>
<organism evidence="1 2">
    <name type="scientific">Enterococcus diestrammenae</name>
    <dbReference type="NCBI Taxonomy" id="1155073"/>
    <lineage>
        <taxon>Bacteria</taxon>
        <taxon>Bacillati</taxon>
        <taxon>Bacillota</taxon>
        <taxon>Bacilli</taxon>
        <taxon>Lactobacillales</taxon>
        <taxon>Enterococcaceae</taxon>
        <taxon>Enterococcus</taxon>
    </lineage>
</organism>
<comment type="caution">
    <text evidence="1">The sequence shown here is derived from an EMBL/GenBank/DDBJ whole genome shotgun (WGS) entry which is preliminary data.</text>
</comment>
<dbReference type="EMBL" id="MAEI02000001">
    <property type="protein sequence ID" value="MEO1782540.1"/>
    <property type="molecule type" value="Genomic_DNA"/>
</dbReference>
<reference evidence="1 2" key="2">
    <citation type="submission" date="2024-02" db="EMBL/GenBank/DDBJ databases">
        <title>The Genome Sequence of Enterococcus diestrammenae JM9A.</title>
        <authorList>
            <person name="Earl A."/>
            <person name="Manson A."/>
            <person name="Gilmore M."/>
            <person name="Sanders J."/>
            <person name="Shea T."/>
            <person name="Howe W."/>
            <person name="Livny J."/>
            <person name="Cuomo C."/>
            <person name="Neafsey D."/>
            <person name="Birren B."/>
        </authorList>
    </citation>
    <scope>NUCLEOTIDE SEQUENCE [LARGE SCALE GENOMIC DNA]</scope>
    <source>
        <strain evidence="1 2">JM9A</strain>
    </source>
</reference>